<reference evidence="2" key="1">
    <citation type="submission" date="2022-07" db="EMBL/GenBank/DDBJ databases">
        <authorList>
            <person name="Macas J."/>
            <person name="Novak P."/>
            <person name="Neumann P."/>
        </authorList>
    </citation>
    <scope>NUCLEOTIDE SEQUENCE</scope>
</reference>
<gene>
    <name evidence="2" type="ORF">CEPIT_LOCUS16401</name>
</gene>
<dbReference type="Proteomes" id="UP001152523">
    <property type="component" value="Unassembled WGS sequence"/>
</dbReference>
<dbReference type="AlphaFoldDB" id="A0AAV0DJV5"/>
<name>A0AAV0DJV5_9ASTE</name>
<dbReference type="EMBL" id="CAMAPF010000121">
    <property type="protein sequence ID" value="CAH9103358.1"/>
    <property type="molecule type" value="Genomic_DNA"/>
</dbReference>
<evidence type="ECO:0000313" key="2">
    <source>
        <dbReference type="EMBL" id="CAH9103358.1"/>
    </source>
</evidence>
<keyword evidence="3" id="KW-1185">Reference proteome</keyword>
<accession>A0AAV0DJV5</accession>
<protein>
    <submittedName>
        <fullName evidence="2">Uncharacterized protein</fullName>
    </submittedName>
</protein>
<organism evidence="2 3">
    <name type="scientific">Cuscuta epithymum</name>
    <dbReference type="NCBI Taxonomy" id="186058"/>
    <lineage>
        <taxon>Eukaryota</taxon>
        <taxon>Viridiplantae</taxon>
        <taxon>Streptophyta</taxon>
        <taxon>Embryophyta</taxon>
        <taxon>Tracheophyta</taxon>
        <taxon>Spermatophyta</taxon>
        <taxon>Magnoliopsida</taxon>
        <taxon>eudicotyledons</taxon>
        <taxon>Gunneridae</taxon>
        <taxon>Pentapetalae</taxon>
        <taxon>asterids</taxon>
        <taxon>lamiids</taxon>
        <taxon>Solanales</taxon>
        <taxon>Convolvulaceae</taxon>
        <taxon>Cuscuteae</taxon>
        <taxon>Cuscuta</taxon>
        <taxon>Cuscuta subgen. Cuscuta</taxon>
    </lineage>
</organism>
<feature type="compositionally biased region" description="Polar residues" evidence="1">
    <location>
        <begin position="40"/>
        <end position="52"/>
    </location>
</feature>
<evidence type="ECO:0000313" key="3">
    <source>
        <dbReference type="Proteomes" id="UP001152523"/>
    </source>
</evidence>
<comment type="caution">
    <text evidence="2">The sequence shown here is derived from an EMBL/GenBank/DDBJ whole genome shotgun (WGS) entry which is preliminary data.</text>
</comment>
<sequence length="100" mass="11193">MSRLLHKLMTEKLPEPEQEAKAVTKIRGKNRDLNALPCRATNSSSRSTNHLTENLDPENGESEPLLGAWRKTLLVISHTLVAINDEKEAGPSILLPWQNK</sequence>
<proteinExistence type="predicted"/>
<feature type="region of interest" description="Disordered" evidence="1">
    <location>
        <begin position="31"/>
        <end position="63"/>
    </location>
</feature>
<evidence type="ECO:0000256" key="1">
    <source>
        <dbReference type="SAM" id="MobiDB-lite"/>
    </source>
</evidence>